<dbReference type="SMART" id="SM00346">
    <property type="entry name" value="HTH_ICLR"/>
    <property type="match status" value="1"/>
</dbReference>
<dbReference type="Pfam" id="PF01614">
    <property type="entry name" value="IclR_C"/>
    <property type="match status" value="1"/>
</dbReference>
<evidence type="ECO:0000256" key="1">
    <source>
        <dbReference type="ARBA" id="ARBA00023015"/>
    </source>
</evidence>
<dbReference type="Pfam" id="PF09339">
    <property type="entry name" value="HTH_IclR"/>
    <property type="match status" value="1"/>
</dbReference>
<evidence type="ECO:0000259" key="5">
    <source>
        <dbReference type="PROSITE" id="PS51078"/>
    </source>
</evidence>
<dbReference type="PROSITE" id="PS51078">
    <property type="entry name" value="ICLR_ED"/>
    <property type="match status" value="1"/>
</dbReference>
<dbReference type="InterPro" id="IPR029016">
    <property type="entry name" value="GAF-like_dom_sf"/>
</dbReference>
<dbReference type="InterPro" id="IPR050707">
    <property type="entry name" value="HTH_MetabolicPath_Reg"/>
</dbReference>
<dbReference type="SUPFAM" id="SSF55781">
    <property type="entry name" value="GAF domain-like"/>
    <property type="match status" value="1"/>
</dbReference>
<dbReference type="Gene3D" id="1.10.10.10">
    <property type="entry name" value="Winged helix-like DNA-binding domain superfamily/Winged helix DNA-binding domain"/>
    <property type="match status" value="1"/>
</dbReference>
<dbReference type="EMBL" id="ABGD02000024">
    <property type="protein sequence ID" value="EDS10236.1"/>
    <property type="molecule type" value="Genomic_DNA"/>
</dbReference>
<dbReference type="eggNOG" id="COG1414">
    <property type="taxonomic scope" value="Bacteria"/>
</dbReference>
<evidence type="ECO:0000313" key="7">
    <source>
        <dbReference type="Proteomes" id="UP000003803"/>
    </source>
</evidence>
<dbReference type="InterPro" id="IPR011991">
    <property type="entry name" value="ArsR-like_HTH"/>
</dbReference>
<evidence type="ECO:0000259" key="4">
    <source>
        <dbReference type="PROSITE" id="PS51077"/>
    </source>
</evidence>
<dbReference type="InterPro" id="IPR005471">
    <property type="entry name" value="Tscrpt_reg_IclR_N"/>
</dbReference>
<dbReference type="RefSeq" id="WP_006875736.1">
    <property type="nucleotide sequence ID" value="NZ_DS544185.1"/>
</dbReference>
<comment type="caution">
    <text evidence="6">The sequence shown here is derived from an EMBL/GenBank/DDBJ whole genome shotgun (WGS) entry which is preliminary data.</text>
</comment>
<feature type="domain" description="IclR-ED" evidence="5">
    <location>
        <begin position="64"/>
        <end position="247"/>
    </location>
</feature>
<keyword evidence="3" id="KW-0804">Transcription</keyword>
<gene>
    <name evidence="6" type="ORF">ANACOL_02832</name>
</gene>
<reference evidence="6" key="1">
    <citation type="submission" date="2007-11" db="EMBL/GenBank/DDBJ databases">
        <authorList>
            <person name="Fulton L."/>
            <person name="Clifton S."/>
            <person name="Fulton B."/>
            <person name="Xu J."/>
            <person name="Minx P."/>
            <person name="Pepin K.H."/>
            <person name="Johnson M."/>
            <person name="Thiruvilangam P."/>
            <person name="Bhonagiri V."/>
            <person name="Nash W.E."/>
            <person name="Mardis E.R."/>
            <person name="Wilson R.K."/>
        </authorList>
    </citation>
    <scope>NUCLEOTIDE SEQUENCE [LARGE SCALE GENOMIC DNA]</scope>
    <source>
        <strain evidence="6">DSM 17241</strain>
    </source>
</reference>
<dbReference type="SUPFAM" id="SSF46785">
    <property type="entry name" value="Winged helix' DNA-binding domain"/>
    <property type="match status" value="1"/>
</dbReference>
<proteinExistence type="predicted"/>
<dbReference type="InterPro" id="IPR036388">
    <property type="entry name" value="WH-like_DNA-bd_sf"/>
</dbReference>
<dbReference type="GO" id="GO:0003677">
    <property type="term" value="F:DNA binding"/>
    <property type="evidence" value="ECO:0007669"/>
    <property type="project" value="UniProtKB-KW"/>
</dbReference>
<dbReference type="AlphaFoldDB" id="B0PE47"/>
<keyword evidence="1" id="KW-0805">Transcription regulation</keyword>
<dbReference type="Proteomes" id="UP000003803">
    <property type="component" value="Unassembled WGS sequence"/>
</dbReference>
<name>B0PE47_9FIRM</name>
<dbReference type="PANTHER" id="PTHR30136">
    <property type="entry name" value="HELIX-TURN-HELIX TRANSCRIPTIONAL REGULATOR, ICLR FAMILY"/>
    <property type="match status" value="1"/>
</dbReference>
<evidence type="ECO:0000313" key="6">
    <source>
        <dbReference type="EMBL" id="EDS10236.1"/>
    </source>
</evidence>
<dbReference type="PANTHER" id="PTHR30136:SF24">
    <property type="entry name" value="HTH-TYPE TRANSCRIPTIONAL REPRESSOR ALLR"/>
    <property type="match status" value="1"/>
</dbReference>
<organism evidence="6 7">
    <name type="scientific">Anaerotruncus colihominis DSM 17241</name>
    <dbReference type="NCBI Taxonomy" id="445972"/>
    <lineage>
        <taxon>Bacteria</taxon>
        <taxon>Bacillati</taxon>
        <taxon>Bacillota</taxon>
        <taxon>Clostridia</taxon>
        <taxon>Eubacteriales</taxon>
        <taxon>Oscillospiraceae</taxon>
        <taxon>Anaerotruncus</taxon>
    </lineage>
</organism>
<sequence>MVQSLDRGLLILSILEQKGSAGVTEIAEELAVNKSTASRLLDTLKKHEMVQVDPTTKKYRLGFRILYLGEGIKRNINVIATARPFLSKLCEELNESVHLCAFNNGTVYVVDQVRSKCVYNLSANVGMAESLHSSSVGKCILAFKPPAMVAELLKDYEFTVYTPKTITNLSDLMKHLAVIREQGYAIDNEELTLGVRCLAAPIFNYRGSVNYSLGISGPTSHIKPSTLDRYISALLETSKQISISLGL</sequence>
<dbReference type="GO" id="GO:0045892">
    <property type="term" value="P:negative regulation of DNA-templated transcription"/>
    <property type="evidence" value="ECO:0007669"/>
    <property type="project" value="TreeGrafter"/>
</dbReference>
<dbReference type="GO" id="GO:0003700">
    <property type="term" value="F:DNA-binding transcription factor activity"/>
    <property type="evidence" value="ECO:0007669"/>
    <property type="project" value="TreeGrafter"/>
</dbReference>
<dbReference type="CDD" id="cd00090">
    <property type="entry name" value="HTH_ARSR"/>
    <property type="match status" value="1"/>
</dbReference>
<feature type="domain" description="HTH iclR-type" evidence="4">
    <location>
        <begin position="2"/>
        <end position="63"/>
    </location>
</feature>
<dbReference type="PROSITE" id="PS51077">
    <property type="entry name" value="HTH_ICLR"/>
    <property type="match status" value="1"/>
</dbReference>
<dbReference type="Gene3D" id="3.30.450.40">
    <property type="match status" value="1"/>
</dbReference>
<evidence type="ECO:0000256" key="3">
    <source>
        <dbReference type="ARBA" id="ARBA00023163"/>
    </source>
</evidence>
<evidence type="ECO:0000256" key="2">
    <source>
        <dbReference type="ARBA" id="ARBA00023125"/>
    </source>
</evidence>
<accession>B0PE47</accession>
<reference evidence="6" key="2">
    <citation type="submission" date="2013-09" db="EMBL/GenBank/DDBJ databases">
        <title>Draft genome sequence of Anaerotruncus colihominis(DSM 17241).</title>
        <authorList>
            <person name="Sudarsanam P."/>
            <person name="Ley R."/>
            <person name="Guruge J."/>
            <person name="Turnbaugh P.J."/>
            <person name="Mahowald M."/>
            <person name="Liep D."/>
            <person name="Gordon J."/>
        </authorList>
    </citation>
    <scope>NUCLEOTIDE SEQUENCE</scope>
    <source>
        <strain evidence="6">DSM 17241</strain>
    </source>
</reference>
<dbReference type="InterPro" id="IPR036390">
    <property type="entry name" value="WH_DNA-bd_sf"/>
</dbReference>
<keyword evidence="7" id="KW-1185">Reference proteome</keyword>
<protein>
    <submittedName>
        <fullName evidence="6">Transcriptional regulator, IclR family, C-terminal domain protein</fullName>
    </submittedName>
</protein>
<keyword evidence="2" id="KW-0238">DNA-binding</keyword>
<dbReference type="InterPro" id="IPR014757">
    <property type="entry name" value="Tscrpt_reg_IclR_C"/>
</dbReference>
<dbReference type="HOGENOM" id="CLU_062618_7_1_9"/>